<feature type="transmembrane region" description="Helical" evidence="1">
    <location>
        <begin position="203"/>
        <end position="221"/>
    </location>
</feature>
<evidence type="ECO:0000313" key="4">
    <source>
        <dbReference type="Proteomes" id="UP001500631"/>
    </source>
</evidence>
<gene>
    <name evidence="3" type="ORF">GCM10023338_21220</name>
</gene>
<feature type="transmembrane region" description="Helical" evidence="1">
    <location>
        <begin position="166"/>
        <end position="191"/>
    </location>
</feature>
<feature type="transmembrane region" description="Helical" evidence="1">
    <location>
        <begin position="129"/>
        <end position="154"/>
    </location>
</feature>
<keyword evidence="1" id="KW-0812">Transmembrane</keyword>
<comment type="caution">
    <text evidence="3">The sequence shown here is derived from an EMBL/GenBank/DDBJ whole genome shotgun (WGS) entry which is preliminary data.</text>
</comment>
<dbReference type="PANTHER" id="PTHR42208:SF1">
    <property type="entry name" value="HEAVY METAL TRANSPORTER"/>
    <property type="match status" value="1"/>
</dbReference>
<name>A0ABP9N0K5_9GAMM</name>
<evidence type="ECO:0000256" key="1">
    <source>
        <dbReference type="SAM" id="Phobius"/>
    </source>
</evidence>
<dbReference type="PANTHER" id="PTHR42208">
    <property type="entry name" value="HEAVY METAL TRANSPORTER-RELATED"/>
    <property type="match status" value="1"/>
</dbReference>
<sequence>MIDIALLTAVFVVGFNGSLHCFGMCGPVVGILGMNTEAKGNGRKIGAALCYNLGRITTYMLLGVIAMLLSVAMKDLKPLQIVIRYFAGIVMLFVALQLIGFPQFLAFIEKPMSKLSRPISKLTRKFFPIKSFFGAYIAGLAWGLLPCGMVYMAFAMSLGAENAVTAPLVMLFFGLGTLPMMITLSISGNFFGSFFSSPKARKLAGLIVLLMTVFYMGSMLMNDLGKGGMNHGSHGEMNHAEMDHSTMDHSKMDMPAMDHSQMDHSQMNHAEMDHSTMDHSQMDHSNMQH</sequence>
<evidence type="ECO:0000259" key="2">
    <source>
        <dbReference type="Pfam" id="PF13386"/>
    </source>
</evidence>
<evidence type="ECO:0000313" key="3">
    <source>
        <dbReference type="EMBL" id="GAA5103146.1"/>
    </source>
</evidence>
<dbReference type="InterPro" id="IPR039447">
    <property type="entry name" value="UreH-like_TM_dom"/>
</dbReference>
<dbReference type="RefSeq" id="WP_143691451.1">
    <property type="nucleotide sequence ID" value="NZ_BAABKE010000008.1"/>
</dbReference>
<feature type="transmembrane region" description="Helical" evidence="1">
    <location>
        <begin position="53"/>
        <end position="73"/>
    </location>
</feature>
<protein>
    <recommendedName>
        <fullName evidence="2">Urease accessory protein UreH-like transmembrane domain-containing protein</fullName>
    </recommendedName>
</protein>
<keyword evidence="4" id="KW-1185">Reference proteome</keyword>
<reference evidence="4" key="1">
    <citation type="journal article" date="2019" name="Int. J. Syst. Evol. Microbiol.">
        <title>The Global Catalogue of Microorganisms (GCM) 10K type strain sequencing project: providing services to taxonomists for standard genome sequencing and annotation.</title>
        <authorList>
            <consortium name="The Broad Institute Genomics Platform"/>
            <consortium name="The Broad Institute Genome Sequencing Center for Infectious Disease"/>
            <person name="Wu L."/>
            <person name="Ma J."/>
        </authorList>
    </citation>
    <scope>NUCLEOTIDE SEQUENCE [LARGE SCALE GENOMIC DNA]</scope>
    <source>
        <strain evidence="4">JCM 18424</strain>
    </source>
</reference>
<feature type="transmembrane region" description="Helical" evidence="1">
    <location>
        <begin position="6"/>
        <end position="32"/>
    </location>
</feature>
<dbReference type="Pfam" id="PF13386">
    <property type="entry name" value="DsbD_2"/>
    <property type="match status" value="1"/>
</dbReference>
<dbReference type="EMBL" id="BAABKE010000008">
    <property type="protein sequence ID" value="GAA5103146.1"/>
    <property type="molecule type" value="Genomic_DNA"/>
</dbReference>
<feature type="domain" description="Urease accessory protein UreH-like transmembrane" evidence="2">
    <location>
        <begin position="9"/>
        <end position="212"/>
    </location>
</feature>
<feature type="transmembrane region" description="Helical" evidence="1">
    <location>
        <begin position="85"/>
        <end position="108"/>
    </location>
</feature>
<accession>A0ABP9N0K5</accession>
<keyword evidence="1" id="KW-1133">Transmembrane helix</keyword>
<dbReference type="Proteomes" id="UP001500631">
    <property type="component" value="Unassembled WGS sequence"/>
</dbReference>
<organism evidence="3 4">
    <name type="scientific">Wohlfahrtiimonas larvae</name>
    <dbReference type="NCBI Taxonomy" id="1157986"/>
    <lineage>
        <taxon>Bacteria</taxon>
        <taxon>Pseudomonadati</taxon>
        <taxon>Pseudomonadota</taxon>
        <taxon>Gammaproteobacteria</taxon>
        <taxon>Cardiobacteriales</taxon>
        <taxon>Ignatzschineriaceae</taxon>
        <taxon>Wohlfahrtiimonas</taxon>
    </lineage>
</organism>
<keyword evidence="1" id="KW-0472">Membrane</keyword>
<proteinExistence type="predicted"/>